<proteinExistence type="predicted"/>
<evidence type="ECO:0000313" key="1">
    <source>
        <dbReference type="EMBL" id="RUO95328.1"/>
    </source>
</evidence>
<organism evidence="1 2">
    <name type="scientific">Jimgerdemannia flammicorona</name>
    <dbReference type="NCBI Taxonomy" id="994334"/>
    <lineage>
        <taxon>Eukaryota</taxon>
        <taxon>Fungi</taxon>
        <taxon>Fungi incertae sedis</taxon>
        <taxon>Mucoromycota</taxon>
        <taxon>Mucoromycotina</taxon>
        <taxon>Endogonomycetes</taxon>
        <taxon>Endogonales</taxon>
        <taxon>Endogonaceae</taxon>
        <taxon>Jimgerdemannia</taxon>
    </lineage>
</organism>
<protein>
    <submittedName>
        <fullName evidence="1">Uncharacterized protein</fullName>
    </submittedName>
</protein>
<dbReference type="Proteomes" id="UP000268093">
    <property type="component" value="Unassembled WGS sequence"/>
</dbReference>
<sequence length="125" mass="13087">MQRGQIELMSRRVKELIGNLDRLNELRSGGVGGRDPGVGPLSTSVGAEGAVPFAAGINRQPFHAPREDRSPPAVDPGIVDTAAFTAAVAHGGRHVLRIHQDAVRRAGQNHGGGEGAEWSVREGGL</sequence>
<name>A0A432ZXZ9_9FUNG</name>
<accession>A0A432ZXZ9</accession>
<comment type="caution">
    <text evidence="1">The sequence shown here is derived from an EMBL/GenBank/DDBJ whole genome shotgun (WGS) entry which is preliminary data.</text>
</comment>
<gene>
    <name evidence="1" type="ORF">BC936DRAFT_144443</name>
</gene>
<dbReference type="EMBL" id="RBNI01032681">
    <property type="protein sequence ID" value="RUO95328.1"/>
    <property type="molecule type" value="Genomic_DNA"/>
</dbReference>
<keyword evidence="2" id="KW-1185">Reference proteome</keyword>
<dbReference type="AlphaFoldDB" id="A0A432ZXZ9"/>
<evidence type="ECO:0000313" key="2">
    <source>
        <dbReference type="Proteomes" id="UP000268093"/>
    </source>
</evidence>
<reference evidence="1 2" key="1">
    <citation type="journal article" date="2018" name="New Phytol.">
        <title>Phylogenomics of Endogonaceae and evolution of mycorrhizas within Mucoromycota.</title>
        <authorList>
            <person name="Chang Y."/>
            <person name="Desiro A."/>
            <person name="Na H."/>
            <person name="Sandor L."/>
            <person name="Lipzen A."/>
            <person name="Clum A."/>
            <person name="Barry K."/>
            <person name="Grigoriev I.V."/>
            <person name="Martin F.M."/>
            <person name="Stajich J.E."/>
            <person name="Smith M.E."/>
            <person name="Bonito G."/>
            <person name="Spatafora J.W."/>
        </authorList>
    </citation>
    <scope>NUCLEOTIDE SEQUENCE [LARGE SCALE GENOMIC DNA]</scope>
    <source>
        <strain evidence="1 2">GMNB39</strain>
    </source>
</reference>